<evidence type="ECO:0000256" key="6">
    <source>
        <dbReference type="SAM" id="Phobius"/>
    </source>
</evidence>
<dbReference type="InterPro" id="IPR023408">
    <property type="entry name" value="MscS_beta-dom_sf"/>
</dbReference>
<dbReference type="GO" id="GO:0016020">
    <property type="term" value="C:membrane"/>
    <property type="evidence" value="ECO:0007669"/>
    <property type="project" value="UniProtKB-SubCell"/>
</dbReference>
<evidence type="ECO:0000256" key="4">
    <source>
        <dbReference type="ARBA" id="ARBA00023136"/>
    </source>
</evidence>
<accession>A0A067PFF2</accession>
<feature type="transmembrane region" description="Helical" evidence="6">
    <location>
        <begin position="444"/>
        <end position="465"/>
    </location>
</feature>
<dbReference type="HOGENOM" id="CLU_010480_3_0_1"/>
<dbReference type="Pfam" id="PF25886">
    <property type="entry name" value="Msy1"/>
    <property type="match status" value="1"/>
</dbReference>
<feature type="compositionally biased region" description="Pro residues" evidence="5">
    <location>
        <begin position="747"/>
        <end position="757"/>
    </location>
</feature>
<keyword evidence="4 6" id="KW-0472">Membrane</keyword>
<keyword evidence="9" id="KW-1185">Reference proteome</keyword>
<feature type="transmembrane region" description="Helical" evidence="6">
    <location>
        <begin position="471"/>
        <end position="495"/>
    </location>
</feature>
<evidence type="ECO:0000256" key="1">
    <source>
        <dbReference type="ARBA" id="ARBA00004370"/>
    </source>
</evidence>
<feature type="domain" description="EF-hand" evidence="7">
    <location>
        <begin position="384"/>
        <end position="419"/>
    </location>
</feature>
<keyword evidence="3 6" id="KW-1133">Transmembrane helix</keyword>
<dbReference type="PROSITE" id="PS50222">
    <property type="entry name" value="EF_HAND_2"/>
    <property type="match status" value="1"/>
</dbReference>
<dbReference type="InterPro" id="IPR010920">
    <property type="entry name" value="LSM_dom_sf"/>
</dbReference>
<dbReference type="PANTHER" id="PTHR31323:SF15">
    <property type="entry name" value="MECHANOSENSITIVE ION CHANNEL PROTEIN MSY1"/>
    <property type="match status" value="1"/>
</dbReference>
<name>A0A067PFF2_9AGAM</name>
<organism evidence="8 9">
    <name type="scientific">Jaapia argillacea MUCL 33604</name>
    <dbReference type="NCBI Taxonomy" id="933084"/>
    <lineage>
        <taxon>Eukaryota</taxon>
        <taxon>Fungi</taxon>
        <taxon>Dikarya</taxon>
        <taxon>Basidiomycota</taxon>
        <taxon>Agaricomycotina</taxon>
        <taxon>Agaricomycetes</taxon>
        <taxon>Agaricomycetidae</taxon>
        <taxon>Jaapiales</taxon>
        <taxon>Jaapiaceae</taxon>
        <taxon>Jaapia</taxon>
    </lineage>
</organism>
<proteinExistence type="predicted"/>
<feature type="compositionally biased region" description="Polar residues" evidence="5">
    <location>
        <begin position="720"/>
        <end position="739"/>
    </location>
</feature>
<dbReference type="PANTHER" id="PTHR31323">
    <property type="entry name" value="MECHANOSENSITIVE ION CHANNEL PROTEIN MSY2"/>
    <property type="match status" value="1"/>
</dbReference>
<dbReference type="Pfam" id="PF00924">
    <property type="entry name" value="MS_channel_2nd"/>
    <property type="match status" value="1"/>
</dbReference>
<dbReference type="GO" id="GO:0005262">
    <property type="term" value="F:calcium channel activity"/>
    <property type="evidence" value="ECO:0007669"/>
    <property type="project" value="TreeGrafter"/>
</dbReference>
<feature type="region of interest" description="Disordered" evidence="5">
    <location>
        <begin position="670"/>
        <end position="694"/>
    </location>
</feature>
<sequence length="783" mass="87022">MPSAEHPLQNNAGSSQVRIADMNYDAENGGSAKKRSPYFQAPAHNRGSSWDVLAGIKTQYEEFDSRNASQAHLAFAEGDIPKDKFSKLYNYLLNVSIVTRWILFIVPVMAILWIPGILGLTTFPHAEVWGVKLLWWSIWFSVLWGGWWAALATARILPTVARSTLGLVAVGSRRYIDWLTVLHRYVALFAWTLAIWIAYNPLIDRRQDANASTNSKSIVQLIAKLLFALYLCAALLAFEKFSIQWIAGKFHERSYAERITDQKFAIKVLTILYTHSSDIPGRSDTLRDRDGLSMKRASMNPKLLLKKAIRGVRNAATTTTTVLGNVASEMAGSSVLQPNSPEAKVKTALASANKSRLLARRLFYSFVKPGHECLFVDDIAKFFPTRDEADAAFALFDKDGNGDATRDEVDLACMECHREQLSIEHSMRDLDSAVGRLDNIFMSLYVIIAILIIAVALEAQLLTLITGAGTLLLGLSWLIGGSLQEVLTSIIFLFIKHPFDVGDRVDLTDGSFTVKEIRLLSTIFLDSNGTSVQAPNTILNTKFIQNIRRSPQMSETFKFEVEYSTTFEQLESLRDKMMAFLEAERRDYFPVFDVIVLDIPDQEKMALKVDIKYKSNFQQGALKAKRHNKWVCALKSAMAECLIYGPKGNPNPPPEISRHTVVPWEDVAAEDQQKKAADGKASAEPKASMPQGGWRLTDKNAAMADASQDIFGDDKDLRSMKSTTGTPTGLRSRSQTESPISGIPTPALMPPFPPPTGPAMEEIEMGTPRGATFPRAQTRTHTS</sequence>
<dbReference type="FunCoup" id="A0A067PFF2">
    <property type="interactions" value="3"/>
</dbReference>
<gene>
    <name evidence="8" type="ORF">JAAARDRAFT_209850</name>
</gene>
<dbReference type="Proteomes" id="UP000027265">
    <property type="component" value="Unassembled WGS sequence"/>
</dbReference>
<evidence type="ECO:0000313" key="9">
    <source>
        <dbReference type="Proteomes" id="UP000027265"/>
    </source>
</evidence>
<dbReference type="GO" id="GO:0005509">
    <property type="term" value="F:calcium ion binding"/>
    <property type="evidence" value="ECO:0007669"/>
    <property type="project" value="InterPro"/>
</dbReference>
<dbReference type="GO" id="GO:0006874">
    <property type="term" value="P:intracellular calcium ion homeostasis"/>
    <property type="evidence" value="ECO:0007669"/>
    <property type="project" value="TreeGrafter"/>
</dbReference>
<dbReference type="InParanoid" id="A0A067PFF2"/>
<evidence type="ECO:0000313" key="8">
    <source>
        <dbReference type="EMBL" id="KDQ53484.1"/>
    </source>
</evidence>
<dbReference type="OrthoDB" id="544685at2759"/>
<dbReference type="SUPFAM" id="SSF50182">
    <property type="entry name" value="Sm-like ribonucleoproteins"/>
    <property type="match status" value="1"/>
</dbReference>
<evidence type="ECO:0000256" key="3">
    <source>
        <dbReference type="ARBA" id="ARBA00022989"/>
    </source>
</evidence>
<feature type="transmembrane region" description="Helical" evidence="6">
    <location>
        <begin position="218"/>
        <end position="238"/>
    </location>
</feature>
<dbReference type="Gene3D" id="1.10.238.10">
    <property type="entry name" value="EF-hand"/>
    <property type="match status" value="1"/>
</dbReference>
<feature type="transmembrane region" description="Helical" evidence="6">
    <location>
        <begin position="91"/>
        <end position="114"/>
    </location>
</feature>
<feature type="region of interest" description="Disordered" evidence="5">
    <location>
        <begin position="715"/>
        <end position="783"/>
    </location>
</feature>
<dbReference type="InterPro" id="IPR002048">
    <property type="entry name" value="EF_hand_dom"/>
</dbReference>
<dbReference type="InterPro" id="IPR058650">
    <property type="entry name" value="Msy1/2-like"/>
</dbReference>
<comment type="subcellular location">
    <subcellularLocation>
        <location evidence="1">Membrane</location>
    </subcellularLocation>
</comment>
<protein>
    <recommendedName>
        <fullName evidence="7">EF-hand domain-containing protein</fullName>
    </recommendedName>
</protein>
<feature type="transmembrane region" description="Helical" evidence="6">
    <location>
        <begin position="134"/>
        <end position="157"/>
    </location>
</feature>
<evidence type="ECO:0000259" key="7">
    <source>
        <dbReference type="PROSITE" id="PS50222"/>
    </source>
</evidence>
<dbReference type="Gene3D" id="2.30.30.60">
    <property type="match status" value="1"/>
</dbReference>
<feature type="transmembrane region" description="Helical" evidence="6">
    <location>
        <begin position="178"/>
        <end position="198"/>
    </location>
</feature>
<evidence type="ECO:0000256" key="2">
    <source>
        <dbReference type="ARBA" id="ARBA00022692"/>
    </source>
</evidence>
<dbReference type="EMBL" id="KL197733">
    <property type="protein sequence ID" value="KDQ53484.1"/>
    <property type="molecule type" value="Genomic_DNA"/>
</dbReference>
<reference evidence="9" key="1">
    <citation type="journal article" date="2014" name="Proc. Natl. Acad. Sci. U.S.A.">
        <title>Extensive sampling of basidiomycete genomes demonstrates inadequacy of the white-rot/brown-rot paradigm for wood decay fungi.</title>
        <authorList>
            <person name="Riley R."/>
            <person name="Salamov A.A."/>
            <person name="Brown D.W."/>
            <person name="Nagy L.G."/>
            <person name="Floudas D."/>
            <person name="Held B.W."/>
            <person name="Levasseur A."/>
            <person name="Lombard V."/>
            <person name="Morin E."/>
            <person name="Otillar R."/>
            <person name="Lindquist E.A."/>
            <person name="Sun H."/>
            <person name="LaButti K.M."/>
            <person name="Schmutz J."/>
            <person name="Jabbour D."/>
            <person name="Luo H."/>
            <person name="Baker S.E."/>
            <person name="Pisabarro A.G."/>
            <person name="Walton J.D."/>
            <person name="Blanchette R.A."/>
            <person name="Henrissat B."/>
            <person name="Martin F."/>
            <person name="Cullen D."/>
            <person name="Hibbett D.S."/>
            <person name="Grigoriev I.V."/>
        </authorList>
    </citation>
    <scope>NUCLEOTIDE SEQUENCE [LARGE SCALE GENOMIC DNA]</scope>
    <source>
        <strain evidence="9">MUCL 33604</strain>
    </source>
</reference>
<dbReference type="InterPro" id="IPR006685">
    <property type="entry name" value="MscS_channel_2nd"/>
</dbReference>
<evidence type="ECO:0000256" key="5">
    <source>
        <dbReference type="SAM" id="MobiDB-lite"/>
    </source>
</evidence>
<keyword evidence="2 6" id="KW-0812">Transmembrane</keyword>
<dbReference type="AlphaFoldDB" id="A0A067PFF2"/>
<feature type="compositionally biased region" description="Basic and acidic residues" evidence="5">
    <location>
        <begin position="671"/>
        <end position="683"/>
    </location>
</feature>